<sequence length="499" mass="56513">MSYRTPCGRMSAEGERQVERARLFAEGFLTYAGESELCGEPYEVSDWLMKNIWRPIFGTGTIDKRTGRFRRRFRRVLVGVHRGFGKSQLAAVMVLTIATMEPLPNGQYGIVADSKENTVMVQNYIKTIIRANRQLSEAWHIYKDVIRNDATGQEIHVYPYKEAALQGKHFHVLIGDEIHVWRDDAVWKAGVSGQAKIWNALTIGITTAGANRDGFLFELYGKLKRDKHAFVCWLGITDGDDPKDRSCWKKITAAGRITMEELEEQYESDKMDDGRPGKGFERYYLNRTPMDEVEEPFMRRADVESCARKGSELNMDQWFCVGVDGAVRGDTLAVVAAQRTSGQEWAFKEWCWEKPGPMEVYDLTEVADVLQQLAVQRGNPMIVTDPARMQFLVNWLDRERGMELVEMPQQPSIMCPASELLARTISTRHAALSQTPVLAQHCINAVSSESKAYGRRLASEKGRHGQGTRRIDAAIAAAMAMYSYDNNDDETPSVWSIDL</sequence>
<dbReference type="GeneID" id="77465375"/>
<dbReference type="OrthoDB" id="3197057at2"/>
<dbReference type="Pfam" id="PF03354">
    <property type="entry name" value="TerL_ATPase"/>
    <property type="match status" value="1"/>
</dbReference>
<dbReference type="EMBL" id="CABWIC010000007">
    <property type="protein sequence ID" value="VWL91657.1"/>
    <property type="molecule type" value="Genomic_DNA"/>
</dbReference>
<accession>A0A5K1ITE0</accession>
<dbReference type="RefSeq" id="WP_152063118.1">
    <property type="nucleotide sequence ID" value="NZ_CABWIC010000007.1"/>
</dbReference>
<dbReference type="InterPro" id="IPR005021">
    <property type="entry name" value="Terminase_largesu-like"/>
</dbReference>
<reference evidence="2 3" key="1">
    <citation type="submission" date="2019-10" db="EMBL/GenBank/DDBJ databases">
        <authorList>
            <person name="Wolf R A."/>
        </authorList>
    </citation>
    <scope>NUCLEOTIDE SEQUENCE [LARGE SCALE GENOMIC DNA]</scope>
    <source>
        <strain evidence="2">Collinsella_intestinalis_DSM_13632</strain>
    </source>
</reference>
<evidence type="ECO:0000259" key="1">
    <source>
        <dbReference type="Pfam" id="PF03354"/>
    </source>
</evidence>
<dbReference type="InterPro" id="IPR027417">
    <property type="entry name" value="P-loop_NTPase"/>
</dbReference>
<dbReference type="AlphaFoldDB" id="A0A5K1ITE0"/>
<proteinExistence type="predicted"/>
<dbReference type="PANTHER" id="PTHR41287">
    <property type="match status" value="1"/>
</dbReference>
<dbReference type="Proteomes" id="UP000405524">
    <property type="component" value="Unassembled WGS sequence"/>
</dbReference>
<dbReference type="Gene3D" id="3.40.50.300">
    <property type="entry name" value="P-loop containing nucleotide triphosphate hydrolases"/>
    <property type="match status" value="1"/>
</dbReference>
<organism evidence="2 3">
    <name type="scientific">Collinsella intestinalis</name>
    <dbReference type="NCBI Taxonomy" id="147207"/>
    <lineage>
        <taxon>Bacteria</taxon>
        <taxon>Bacillati</taxon>
        <taxon>Actinomycetota</taxon>
        <taxon>Coriobacteriia</taxon>
        <taxon>Coriobacteriales</taxon>
        <taxon>Coriobacteriaceae</taxon>
        <taxon>Collinsella</taxon>
    </lineage>
</organism>
<gene>
    <name evidence="2" type="ORF">JKKLCJKK_00385</name>
</gene>
<dbReference type="InterPro" id="IPR046461">
    <property type="entry name" value="TerL_ATPase"/>
</dbReference>
<dbReference type="PANTHER" id="PTHR41287:SF1">
    <property type="entry name" value="PROTEIN YMFN"/>
    <property type="match status" value="1"/>
</dbReference>
<feature type="domain" description="Terminase large subunit-like ATPase" evidence="1">
    <location>
        <begin position="70"/>
        <end position="225"/>
    </location>
</feature>
<name>A0A5K1ITE0_9ACTN</name>
<protein>
    <submittedName>
        <fullName evidence="2">Phage Terminase</fullName>
    </submittedName>
</protein>
<evidence type="ECO:0000313" key="2">
    <source>
        <dbReference type="EMBL" id="VWL91657.1"/>
    </source>
</evidence>
<evidence type="ECO:0000313" key="3">
    <source>
        <dbReference type="Proteomes" id="UP000405524"/>
    </source>
</evidence>